<evidence type="ECO:0008006" key="3">
    <source>
        <dbReference type="Google" id="ProtNLM"/>
    </source>
</evidence>
<accession>L0IDU6</accession>
<dbReference type="AlphaFoldDB" id="L0IDU6"/>
<name>L0IDU6_HALRX</name>
<reference evidence="1" key="1">
    <citation type="submission" date="2011-09" db="EMBL/GenBank/DDBJ databases">
        <title>Complete sequence of Halovivax ruber XH-70.</title>
        <authorList>
            <consortium name="US DOE Joint Genome Institute"/>
            <person name="Lucas S."/>
            <person name="Han J."/>
            <person name="Lapidus A."/>
            <person name="Cheng J.-F."/>
            <person name="Goodwin L."/>
            <person name="Pitluck S."/>
            <person name="Peters L."/>
            <person name="Mikhailova N."/>
            <person name="Davenport K."/>
            <person name="Detter J.C."/>
            <person name="Han C."/>
            <person name="Tapia R."/>
            <person name="Land M."/>
            <person name="Hauser L."/>
            <person name="Kyrpides N."/>
            <person name="Ivanova N."/>
            <person name="Pagani I."/>
            <person name="Sproer C."/>
            <person name="Anderson I."/>
            <person name="Woyke T."/>
        </authorList>
    </citation>
    <scope>NUCLEOTIDE SEQUENCE</scope>
    <source>
        <strain evidence="1">XH-70</strain>
    </source>
</reference>
<keyword evidence="2" id="KW-1185">Reference proteome</keyword>
<evidence type="ECO:0000313" key="1">
    <source>
        <dbReference type="EMBL" id="AGB16381.1"/>
    </source>
</evidence>
<sequence>MIEWEVGGDHLRVVDSDTTELLVSGDLLDVARSDADISRPVDEVLSGTATELRFPHAVVYARSLGTGTQHELHPTGEALSLPAGEYVIDVDTEIKTYVRATGRVRIGRTDDFESVVISFPDRRRVLLGFRSRQEFPIGTITVPESPDALATALSYLSTSLKTTGPDRSYPTLRGHPPLLSVGDELEIPDQVSSRRKETGIEIRVPPAYEWLFVVAPLSYYLQATVETAPIDQPVLRIPDAGIEASFSPFPAFEREVERLLRKVFFLDCLVRNAGPYGTLLTEARLLDVLDLDATELYDASPAERLAAYLRVPYEAIEHRLPEWHLSMYVDPDPELLNVLPFLLDRMSLCYQPRTTELEGTELVERSLDDFYRGRSTERSETGVAQLDNGEGRFDTVGLERRETRSGAGEVASVDIVKPELRTGSVHGWLADGVPIDVFKSAPEAYYNRLEYLDEPAERTSICVVLNDPSMEGEHADVADIYRDRSEDLAIDVTVREGCTVSTLTDIFESSTDFVHYIGHCEDDGLRCSDGYFSAASLDQCSVETFFLNACGSYYEGRTLLERGSVAGAVTFRQVLNDHAVKVGSMFAKLLVNGFSIERALALARRRIMMGKDYAVVGDGTHTLTQGEHRTPTTITLESLADGQYHVTLECYATHVTGSYYVPHVDDNEYASLCGNQTDFILDRPTVATFLAESAAPVIYDGDLYWSQGLARQLSTDERSP</sequence>
<dbReference type="OrthoDB" id="269729at2157"/>
<evidence type="ECO:0000313" key="2">
    <source>
        <dbReference type="Proteomes" id="UP000010846"/>
    </source>
</evidence>
<dbReference type="EMBL" id="CP003050">
    <property type="protein sequence ID" value="AGB16381.1"/>
    <property type="molecule type" value="Genomic_DNA"/>
</dbReference>
<dbReference type="Proteomes" id="UP000010846">
    <property type="component" value="Chromosome"/>
</dbReference>
<proteinExistence type="predicted"/>
<dbReference type="GeneID" id="14377241"/>
<dbReference type="KEGG" id="hru:Halru_1782"/>
<organism evidence="1 2">
    <name type="scientific">Halovivax ruber (strain DSM 18193 / JCM 13892 / XH-70)</name>
    <dbReference type="NCBI Taxonomy" id="797302"/>
    <lineage>
        <taxon>Archaea</taxon>
        <taxon>Methanobacteriati</taxon>
        <taxon>Methanobacteriota</taxon>
        <taxon>Stenosarchaea group</taxon>
        <taxon>Halobacteria</taxon>
        <taxon>Halobacteriales</taxon>
        <taxon>Natrialbaceae</taxon>
        <taxon>Halovivax</taxon>
    </lineage>
</organism>
<gene>
    <name evidence="1" type="ordered locus">Halru_1782</name>
</gene>
<dbReference type="RefSeq" id="WP_015301011.1">
    <property type="nucleotide sequence ID" value="NC_019964.1"/>
</dbReference>
<dbReference type="eggNOG" id="arCOG06229">
    <property type="taxonomic scope" value="Archaea"/>
</dbReference>
<protein>
    <recommendedName>
        <fullName evidence="3">CHAT domain-containing protein</fullName>
    </recommendedName>
</protein>
<dbReference type="HOGENOM" id="CLU_024174_0_0_2"/>